<dbReference type="InterPro" id="IPR018891">
    <property type="entry name" value="AIPR_C"/>
</dbReference>
<name>A0A7D5VBP4_9NEIS</name>
<dbReference type="EMBL" id="CP058952">
    <property type="protein sequence ID" value="QLI82480.1"/>
    <property type="molecule type" value="Genomic_DNA"/>
</dbReference>
<keyword evidence="3" id="KW-1185">Reference proteome</keyword>
<dbReference type="AlphaFoldDB" id="A0A7D5VBP4"/>
<sequence>MSSLKVNQIRSKLKNMFEPYLDLKDIAAHDSEREQKILSRCLAAFAIYLLSGGSEKEAAESVWDGVDDNGIDAAFFDPSEKRVIFVQSKWINKGSGEPEAKELSTFIKGVRDSIEQDSTNFHTRLQGRFSDIALRISTPGTSVELVVISTGASTLAKHGSAVVDDFITELNGDDPDAIASKTIIGLTEVYAGLANDLSQSNVEIDATILDWSYIPSPFPAYFGLIDGLSLKSWWIKHGKSLVSSNIRHSLGSTEVNNEIKNSAITAPQKFWYFNNGITLVATEAVKAPAGAASRSAGVFSFKGASIVNGAQTVSSLAKVSEDEQLGKVRVPIRIILLKDAPEGFGSEVTRTNNLQNRVEPRDFVAQDLEQKRIRQEMAIEGIDYQFVRSDDSTPTATACELVEVTTALACATGESSHAVQIKTGIGRFFADLKKPPYKTLFNPTTSGAKAFNATVLLREIERWIDKKKANTSKKSGAPWGY</sequence>
<evidence type="ECO:0000313" key="3">
    <source>
        <dbReference type="Proteomes" id="UP000510822"/>
    </source>
</evidence>
<feature type="domain" description="Abortive phage infection protein C-terminal" evidence="1">
    <location>
        <begin position="244"/>
        <end position="388"/>
    </location>
</feature>
<evidence type="ECO:0000313" key="2">
    <source>
        <dbReference type="EMBL" id="QLI82480.1"/>
    </source>
</evidence>
<evidence type="ECO:0000259" key="1">
    <source>
        <dbReference type="Pfam" id="PF10592"/>
    </source>
</evidence>
<accession>A0A7D5VBP4</accession>
<dbReference type="RefSeq" id="WP_180306558.1">
    <property type="nucleotide sequence ID" value="NZ_CP058952.1"/>
</dbReference>
<organism evidence="2 3">
    <name type="scientific">Chitinibacter fontanus</name>
    <dbReference type="NCBI Taxonomy" id="1737446"/>
    <lineage>
        <taxon>Bacteria</taxon>
        <taxon>Pseudomonadati</taxon>
        <taxon>Pseudomonadota</taxon>
        <taxon>Betaproteobacteria</taxon>
        <taxon>Neisseriales</taxon>
        <taxon>Chitinibacteraceae</taxon>
        <taxon>Chitinibacter</taxon>
    </lineage>
</organism>
<dbReference type="KEGG" id="cfon:HZU75_13620"/>
<dbReference type="Proteomes" id="UP000510822">
    <property type="component" value="Chromosome"/>
</dbReference>
<gene>
    <name evidence="2" type="ORF">HZU75_13620</name>
</gene>
<proteinExistence type="predicted"/>
<dbReference type="Pfam" id="PF10592">
    <property type="entry name" value="AIPR"/>
    <property type="match status" value="1"/>
</dbReference>
<protein>
    <submittedName>
        <fullName evidence="2">AIPR family protein</fullName>
    </submittedName>
</protein>
<reference evidence="2 3" key="1">
    <citation type="journal article" date="2016" name="Int. J. Syst. Evol. Microbiol.">
        <title>Chitinibacter fontanus sp. nov., isolated from a spring.</title>
        <authorList>
            <person name="Sheu S.Y."/>
            <person name="Li Y.S."/>
            <person name="Young C.C."/>
            <person name="Chen W.M."/>
        </authorList>
    </citation>
    <scope>NUCLEOTIDE SEQUENCE [LARGE SCALE GENOMIC DNA]</scope>
    <source>
        <strain evidence="2 3">STM-7</strain>
    </source>
</reference>